<dbReference type="Gene3D" id="3.40.640.10">
    <property type="entry name" value="Type I PLP-dependent aspartate aminotransferase-like (Major domain)"/>
    <property type="match status" value="1"/>
</dbReference>
<keyword evidence="5 11" id="KW-0808">Transferase</keyword>
<proteinExistence type="inferred from homology"/>
<evidence type="ECO:0000256" key="4">
    <source>
        <dbReference type="ARBA" id="ARBA00008392"/>
    </source>
</evidence>
<sequence length="617" mass="67967">MDAHLASSQLRLFKKMCPFLARTSTSSLRTLSTSSIMGVTRLRLRAKACPVIGPFLTIESDHQLNQTRHYAKATNLDHINSIPKSIIQSNPSICPHLANSINQDSAKTHKGIGKIAENDSFDYQSFYQAQLDKKHQDKSYRYFNNINRLAAKFPRAHTANPNDEVTVWCSNDYLGMSKHPIVLDTMRQTLTKYGAGAGGTRNIAGNAALHLSLENTLAQLHRKPAALVFSSCYVANDATLSTLGSQLPGCVIFSDSSNHASMIQGIRHSNAEKVIFKHNDTADLEAKLAKYPKDRPKIIAFESVYSMCGSVSPIEAICDLAEKYGAITFLDEVHAIGMYGPRGAGVAEHCDFEIHSHGGKKPNVMDRIDIITATLGKAYGVVGGYIAGSKEMVDLVRSYAPGFIFTTSLPPAIVAGARAAVEYQIDHLNDRRLQQLNTIELKSVLTKELDLPVMGNPSHIVPILIGDPAKAKMASDLLLHKHGIYVQSINYPTVPKGEERLRITPTPGHTVDQQTELIKALDSIWSELQLNKAQDWKRLGGRAGIGSEVEKGFQPKRIWTDDQLGLGDNSFPIRIGRSLTHAQKPNLVHNTNMVNQASRPNEPFFPNEIRVNRELIA</sequence>
<dbReference type="EC" id="2.3.1.37" evidence="11"/>
<reference evidence="13" key="1">
    <citation type="submission" date="2021-03" db="EMBL/GenBank/DDBJ databases">
        <title>Draft genome sequence of rust myrtle Austropuccinia psidii MF-1, a brazilian biotype.</title>
        <authorList>
            <person name="Quecine M.C."/>
            <person name="Pachon D.M.R."/>
            <person name="Bonatelli M.L."/>
            <person name="Correr F.H."/>
            <person name="Franceschini L.M."/>
            <person name="Leite T.F."/>
            <person name="Margarido G.R.A."/>
            <person name="Almeida C.A."/>
            <person name="Ferrarezi J.A."/>
            <person name="Labate C.A."/>
        </authorList>
    </citation>
    <scope>NUCLEOTIDE SEQUENCE</scope>
    <source>
        <strain evidence="13">MF-1</strain>
    </source>
</reference>
<evidence type="ECO:0000259" key="12">
    <source>
        <dbReference type="Pfam" id="PF00155"/>
    </source>
</evidence>
<keyword evidence="14" id="KW-1185">Reference proteome</keyword>
<dbReference type="GO" id="GO:0005759">
    <property type="term" value="C:mitochondrial matrix"/>
    <property type="evidence" value="ECO:0007669"/>
    <property type="project" value="UniProtKB-SubCell"/>
</dbReference>
<name>A0A9Q3BL16_9BASI</name>
<evidence type="ECO:0000256" key="2">
    <source>
        <dbReference type="ARBA" id="ARBA00003076"/>
    </source>
</evidence>
<dbReference type="AlphaFoldDB" id="A0A9Q3BL16"/>
<dbReference type="GO" id="GO:0003870">
    <property type="term" value="F:5-aminolevulinate synthase activity"/>
    <property type="evidence" value="ECO:0007669"/>
    <property type="project" value="UniProtKB-EC"/>
</dbReference>
<dbReference type="PROSITE" id="PS00599">
    <property type="entry name" value="AA_TRANSFER_CLASS_2"/>
    <property type="match status" value="1"/>
</dbReference>
<dbReference type="EMBL" id="AVOT02001463">
    <property type="protein sequence ID" value="MBW0467023.1"/>
    <property type="molecule type" value="Genomic_DNA"/>
</dbReference>
<dbReference type="InterPro" id="IPR001917">
    <property type="entry name" value="Aminotrans_II_pyridoxalP_BS"/>
</dbReference>
<evidence type="ECO:0000313" key="14">
    <source>
        <dbReference type="Proteomes" id="UP000765509"/>
    </source>
</evidence>
<evidence type="ECO:0000256" key="7">
    <source>
        <dbReference type="ARBA" id="ARBA00023133"/>
    </source>
</evidence>
<comment type="caution">
    <text evidence="13">The sequence shown here is derived from an EMBL/GenBank/DDBJ whole genome shotgun (WGS) entry which is preliminary data.</text>
</comment>
<dbReference type="NCBIfam" id="TIGR01821">
    <property type="entry name" value="5aminolev_synth"/>
    <property type="match status" value="1"/>
</dbReference>
<dbReference type="Gene3D" id="3.90.1150.10">
    <property type="entry name" value="Aspartate Aminotransferase, domain 1"/>
    <property type="match status" value="1"/>
</dbReference>
<comment type="cofactor">
    <cofactor evidence="1 10">
        <name>pyridoxal 5'-phosphate</name>
        <dbReference type="ChEBI" id="CHEBI:597326"/>
    </cofactor>
</comment>
<dbReference type="Proteomes" id="UP000765509">
    <property type="component" value="Unassembled WGS sequence"/>
</dbReference>
<comment type="pathway">
    <text evidence="3 11">Porphyrin-containing compound metabolism; protoporphyrin-IX biosynthesis; 5-aminolevulinate from glycine: step 1/1.</text>
</comment>
<dbReference type="Pfam" id="PF00155">
    <property type="entry name" value="Aminotran_1_2"/>
    <property type="match status" value="1"/>
</dbReference>
<evidence type="ECO:0000256" key="6">
    <source>
        <dbReference type="ARBA" id="ARBA00022898"/>
    </source>
</evidence>
<organism evidence="13 14">
    <name type="scientific">Austropuccinia psidii MF-1</name>
    <dbReference type="NCBI Taxonomy" id="1389203"/>
    <lineage>
        <taxon>Eukaryota</taxon>
        <taxon>Fungi</taxon>
        <taxon>Dikarya</taxon>
        <taxon>Basidiomycota</taxon>
        <taxon>Pucciniomycotina</taxon>
        <taxon>Pucciniomycetes</taxon>
        <taxon>Pucciniales</taxon>
        <taxon>Sphaerophragmiaceae</taxon>
        <taxon>Austropuccinia</taxon>
    </lineage>
</organism>
<dbReference type="PANTHER" id="PTHR13693:SF102">
    <property type="entry name" value="2-AMINO-3-KETOBUTYRATE COENZYME A LIGASE, MITOCHONDRIAL"/>
    <property type="match status" value="1"/>
</dbReference>
<evidence type="ECO:0000256" key="1">
    <source>
        <dbReference type="ARBA" id="ARBA00001933"/>
    </source>
</evidence>
<evidence type="ECO:0000313" key="13">
    <source>
        <dbReference type="EMBL" id="MBW0467023.1"/>
    </source>
</evidence>
<comment type="catalytic activity">
    <reaction evidence="9 11">
        <text>succinyl-CoA + glycine + H(+) = 5-aminolevulinate + CO2 + CoA</text>
        <dbReference type="Rhea" id="RHEA:12921"/>
        <dbReference type="ChEBI" id="CHEBI:15378"/>
        <dbReference type="ChEBI" id="CHEBI:16526"/>
        <dbReference type="ChEBI" id="CHEBI:57287"/>
        <dbReference type="ChEBI" id="CHEBI:57292"/>
        <dbReference type="ChEBI" id="CHEBI:57305"/>
        <dbReference type="ChEBI" id="CHEBI:356416"/>
        <dbReference type="EC" id="2.3.1.37"/>
    </reaction>
</comment>
<dbReference type="InterPro" id="IPR010961">
    <property type="entry name" value="4pyrrol_synth_NH2levulA_synth"/>
</dbReference>
<accession>A0A9Q3BL16</accession>
<keyword evidence="7 11" id="KW-0350">Heme biosynthesis</keyword>
<dbReference type="GO" id="GO:0030170">
    <property type="term" value="F:pyridoxal phosphate binding"/>
    <property type="evidence" value="ECO:0007669"/>
    <property type="project" value="UniProtKB-UniRule"/>
</dbReference>
<evidence type="ECO:0000256" key="10">
    <source>
        <dbReference type="RuleBase" id="RU003693"/>
    </source>
</evidence>
<dbReference type="InterPro" id="IPR050087">
    <property type="entry name" value="AON_synthase_class-II"/>
</dbReference>
<evidence type="ECO:0000256" key="11">
    <source>
        <dbReference type="RuleBase" id="RU910713"/>
    </source>
</evidence>
<dbReference type="PANTHER" id="PTHR13693">
    <property type="entry name" value="CLASS II AMINOTRANSFERASE/8-AMINO-7-OXONONANOATE SYNTHASE"/>
    <property type="match status" value="1"/>
</dbReference>
<protein>
    <recommendedName>
        <fullName evidence="11">5-aminolevulinate synthase</fullName>
        <ecNumber evidence="11">2.3.1.37</ecNumber>
    </recommendedName>
    <alternativeName>
        <fullName evidence="11">5-aminolevulinic acid synthase</fullName>
    </alternativeName>
    <alternativeName>
        <fullName evidence="11">Delta-ALA synthase</fullName>
    </alternativeName>
    <alternativeName>
        <fullName evidence="11">Delta-aminolevulinate synthase</fullName>
    </alternativeName>
</protein>
<keyword evidence="6 10" id="KW-0663">Pyridoxal phosphate</keyword>
<comment type="similarity">
    <text evidence="4 10">Belongs to the class-II pyridoxal-phosphate-dependent aminotransferase family.</text>
</comment>
<keyword evidence="8 11" id="KW-0012">Acyltransferase</keyword>
<comment type="function">
    <text evidence="2">Catalyzes the synthesis of 5-aminolevulinate (ALA) from succinyl-CoA and glycine, the first and rate-limiting step in heme biosynthesis.</text>
</comment>
<feature type="domain" description="Aminotransferase class I/classII large" evidence="12">
    <location>
        <begin position="164"/>
        <end position="521"/>
    </location>
</feature>
<dbReference type="GO" id="GO:0006782">
    <property type="term" value="P:protoporphyrinogen IX biosynthetic process"/>
    <property type="evidence" value="ECO:0007669"/>
    <property type="project" value="UniProtKB-UniRule"/>
</dbReference>
<evidence type="ECO:0000256" key="5">
    <source>
        <dbReference type="ARBA" id="ARBA00022679"/>
    </source>
</evidence>
<dbReference type="InterPro" id="IPR015421">
    <property type="entry name" value="PyrdxlP-dep_Trfase_major"/>
</dbReference>
<dbReference type="CDD" id="cd06454">
    <property type="entry name" value="KBL_like"/>
    <property type="match status" value="1"/>
</dbReference>
<evidence type="ECO:0000256" key="3">
    <source>
        <dbReference type="ARBA" id="ARBA00005029"/>
    </source>
</evidence>
<gene>
    <name evidence="13" type="ORF">O181_006738</name>
</gene>
<evidence type="ECO:0000256" key="8">
    <source>
        <dbReference type="ARBA" id="ARBA00023315"/>
    </source>
</evidence>
<dbReference type="InterPro" id="IPR004839">
    <property type="entry name" value="Aminotransferase_I/II_large"/>
</dbReference>
<comment type="subcellular location">
    <subcellularLocation>
        <location evidence="11">Mitochondrion matrix</location>
    </subcellularLocation>
</comment>
<dbReference type="SUPFAM" id="SSF53383">
    <property type="entry name" value="PLP-dependent transferases"/>
    <property type="match status" value="1"/>
</dbReference>
<dbReference type="InterPro" id="IPR015422">
    <property type="entry name" value="PyrdxlP-dep_Trfase_small"/>
</dbReference>
<keyword evidence="11" id="KW-0496">Mitochondrion</keyword>
<dbReference type="InterPro" id="IPR015424">
    <property type="entry name" value="PyrdxlP-dep_Trfase"/>
</dbReference>
<dbReference type="OrthoDB" id="10263824at2759"/>
<dbReference type="FunFam" id="3.40.640.10:FF:000006">
    <property type="entry name" value="5-aminolevulinate synthase, mitochondrial"/>
    <property type="match status" value="1"/>
</dbReference>
<evidence type="ECO:0000256" key="9">
    <source>
        <dbReference type="ARBA" id="ARBA00047654"/>
    </source>
</evidence>